<dbReference type="Proteomes" id="UP000725649">
    <property type="component" value="Unassembled WGS sequence"/>
</dbReference>
<comment type="subcellular location">
    <subcellularLocation>
        <location evidence="6">Cytoplasm</location>
    </subcellularLocation>
</comment>
<dbReference type="NCBIfam" id="TIGR00138">
    <property type="entry name" value="rsmG_gidB"/>
    <property type="match status" value="1"/>
</dbReference>
<reference evidence="7" key="1">
    <citation type="submission" date="2019-04" db="EMBL/GenBank/DDBJ databases">
        <title>Evolution of Biomass-Degrading Anaerobic Consortia Revealed by Metagenomics.</title>
        <authorList>
            <person name="Peng X."/>
        </authorList>
    </citation>
    <scope>NUCLEOTIDE SEQUENCE</scope>
    <source>
        <strain evidence="7">SIG66</strain>
    </source>
</reference>
<dbReference type="GO" id="GO:0070043">
    <property type="term" value="F:rRNA (guanine-N7-)-methyltransferase activity"/>
    <property type="evidence" value="ECO:0007669"/>
    <property type="project" value="UniProtKB-UniRule"/>
</dbReference>
<keyword evidence="4 6" id="KW-0808">Transferase</keyword>
<proteinExistence type="inferred from homology"/>
<comment type="function">
    <text evidence="6">Specifically methylates the N7 position of a guanine in 16S rRNA.</text>
</comment>
<dbReference type="EMBL" id="SUVG01000004">
    <property type="protein sequence ID" value="MBE6421242.1"/>
    <property type="molecule type" value="Genomic_DNA"/>
</dbReference>
<dbReference type="PANTHER" id="PTHR31760:SF0">
    <property type="entry name" value="S-ADENOSYL-L-METHIONINE-DEPENDENT METHYLTRANSFERASES SUPERFAMILY PROTEIN"/>
    <property type="match status" value="1"/>
</dbReference>
<sequence>MFKKLTDFAQSVCLTVSEEQAKLLVAYAERVWQKKDFLNLTSAADLQEVLSRHICDGLAGAAKVYAMSRVKGLETFTLADVGSGAGYIGLTMAISLPQAQITLVESIEKRCSFMNWAIMNLGLKNVKVKNARLGQHGHFQFDFVTERAMGQLPDILGICLSAVRPGGVFMAYQGEHPQADQTDPAKYGAQLLGVEKYTLPADDKKRHFTLFGKNE</sequence>
<dbReference type="GO" id="GO:0005829">
    <property type="term" value="C:cytosol"/>
    <property type="evidence" value="ECO:0007669"/>
    <property type="project" value="TreeGrafter"/>
</dbReference>
<evidence type="ECO:0000256" key="6">
    <source>
        <dbReference type="HAMAP-Rule" id="MF_00074"/>
    </source>
</evidence>
<evidence type="ECO:0000313" key="7">
    <source>
        <dbReference type="EMBL" id="MBE6421242.1"/>
    </source>
</evidence>
<gene>
    <name evidence="6 7" type="primary">rsmG</name>
    <name evidence="7" type="ORF">E7027_03820</name>
</gene>
<keyword evidence="1 6" id="KW-0963">Cytoplasm</keyword>
<keyword evidence="5 6" id="KW-0949">S-adenosyl-L-methionine</keyword>
<dbReference type="HAMAP" id="MF_00074">
    <property type="entry name" value="16SrRNA_methyltr_G"/>
    <property type="match status" value="1"/>
</dbReference>
<evidence type="ECO:0000256" key="5">
    <source>
        <dbReference type="ARBA" id="ARBA00022691"/>
    </source>
</evidence>
<dbReference type="AlphaFoldDB" id="A0A928HIM4"/>
<dbReference type="InterPro" id="IPR029063">
    <property type="entry name" value="SAM-dependent_MTases_sf"/>
</dbReference>
<evidence type="ECO:0000256" key="3">
    <source>
        <dbReference type="ARBA" id="ARBA00022603"/>
    </source>
</evidence>
<evidence type="ECO:0000256" key="1">
    <source>
        <dbReference type="ARBA" id="ARBA00022490"/>
    </source>
</evidence>
<dbReference type="SUPFAM" id="SSF53335">
    <property type="entry name" value="S-adenosyl-L-methionine-dependent methyltransferases"/>
    <property type="match status" value="1"/>
</dbReference>
<comment type="similarity">
    <text evidence="6">Belongs to the methyltransferase superfamily. RNA methyltransferase RsmG family.</text>
</comment>
<feature type="binding site" evidence="6">
    <location>
        <position position="87"/>
    </location>
    <ligand>
        <name>S-adenosyl-L-methionine</name>
        <dbReference type="ChEBI" id="CHEBI:59789"/>
    </ligand>
</feature>
<dbReference type="PIRSF" id="PIRSF003078">
    <property type="entry name" value="GidB"/>
    <property type="match status" value="1"/>
</dbReference>
<accession>A0A928HIM4</accession>
<evidence type="ECO:0000256" key="4">
    <source>
        <dbReference type="ARBA" id="ARBA00022679"/>
    </source>
</evidence>
<evidence type="ECO:0000256" key="2">
    <source>
        <dbReference type="ARBA" id="ARBA00022552"/>
    </source>
</evidence>
<name>A0A928HIM4_9BACT</name>
<comment type="caution">
    <text evidence="6">Lacks conserved residue(s) required for the propagation of feature annotation.</text>
</comment>
<dbReference type="Gene3D" id="3.40.50.150">
    <property type="entry name" value="Vaccinia Virus protein VP39"/>
    <property type="match status" value="1"/>
</dbReference>
<dbReference type="CDD" id="cd02440">
    <property type="entry name" value="AdoMet_MTases"/>
    <property type="match status" value="1"/>
</dbReference>
<keyword evidence="3 6" id="KW-0489">Methyltransferase</keyword>
<feature type="binding site" evidence="6">
    <location>
        <position position="82"/>
    </location>
    <ligand>
        <name>S-adenosyl-L-methionine</name>
        <dbReference type="ChEBI" id="CHEBI:59789"/>
    </ligand>
</feature>
<keyword evidence="2 6" id="KW-0698">rRNA processing</keyword>
<protein>
    <recommendedName>
        <fullName evidence="6">Ribosomal RNA small subunit methyltransferase G</fullName>
        <ecNumber evidence="6">2.1.1.-</ecNumber>
    </recommendedName>
    <alternativeName>
        <fullName evidence="6">16S rRNA 7-methylguanosine methyltransferase</fullName>
        <shortName evidence="6">16S rRNA m7G methyltransferase</shortName>
    </alternativeName>
</protein>
<feature type="binding site" evidence="6">
    <location>
        <position position="147"/>
    </location>
    <ligand>
        <name>S-adenosyl-L-methionine</name>
        <dbReference type="ChEBI" id="CHEBI:59789"/>
    </ligand>
</feature>
<dbReference type="Pfam" id="PF02527">
    <property type="entry name" value="GidB"/>
    <property type="match status" value="1"/>
</dbReference>
<evidence type="ECO:0000313" key="8">
    <source>
        <dbReference type="Proteomes" id="UP000725649"/>
    </source>
</evidence>
<comment type="caution">
    <text evidence="7">The sequence shown here is derived from an EMBL/GenBank/DDBJ whole genome shotgun (WGS) entry which is preliminary data.</text>
</comment>
<dbReference type="EC" id="2.1.1.-" evidence="6"/>
<organism evidence="7 8">
    <name type="scientific">Candidatus Avelusimicrobium gallicola</name>
    <dbReference type="NCBI Taxonomy" id="2562704"/>
    <lineage>
        <taxon>Bacteria</taxon>
        <taxon>Pseudomonadati</taxon>
        <taxon>Elusimicrobiota</taxon>
        <taxon>Elusimicrobia</taxon>
        <taxon>Elusimicrobiales</taxon>
        <taxon>Elusimicrobiaceae</taxon>
        <taxon>Candidatus Avelusimicrobium</taxon>
    </lineage>
</organism>
<dbReference type="PANTHER" id="PTHR31760">
    <property type="entry name" value="S-ADENOSYL-L-METHIONINE-DEPENDENT METHYLTRANSFERASES SUPERFAMILY PROTEIN"/>
    <property type="match status" value="1"/>
</dbReference>
<dbReference type="InterPro" id="IPR003682">
    <property type="entry name" value="rRNA_ssu_MeTfrase_G"/>
</dbReference>